<dbReference type="PANTHER" id="PTHR12110">
    <property type="entry name" value="HYDROXYPYRUVATE ISOMERASE"/>
    <property type="match status" value="1"/>
</dbReference>
<evidence type="ECO:0000313" key="3">
    <source>
        <dbReference type="Proteomes" id="UP000261325"/>
    </source>
</evidence>
<gene>
    <name evidence="2" type="ORF">DCF82_01205</name>
</gene>
<dbReference type="InterPro" id="IPR036237">
    <property type="entry name" value="Xyl_isomerase-like_sf"/>
</dbReference>
<dbReference type="AlphaFoldDB" id="A0A350RV27"/>
<dbReference type="PANTHER" id="PTHR12110:SF21">
    <property type="entry name" value="XYLOSE ISOMERASE-LIKE TIM BARREL DOMAIN-CONTAINING PROTEIN"/>
    <property type="match status" value="1"/>
</dbReference>
<dbReference type="InterPro" id="IPR050312">
    <property type="entry name" value="IolE/XylAMocC-like"/>
</dbReference>
<dbReference type="EMBL" id="DLYI01000013">
    <property type="protein sequence ID" value="HAC26431.1"/>
    <property type="molecule type" value="Genomic_DNA"/>
</dbReference>
<evidence type="ECO:0000313" key="2">
    <source>
        <dbReference type="EMBL" id="HAC26431.1"/>
    </source>
</evidence>
<dbReference type="InterPro" id="IPR013022">
    <property type="entry name" value="Xyl_isomerase-like_TIM-brl"/>
</dbReference>
<dbReference type="Pfam" id="PF01261">
    <property type="entry name" value="AP_endonuc_2"/>
    <property type="match status" value="1"/>
</dbReference>
<dbReference type="RefSeq" id="WP_288589346.1">
    <property type="nucleotide sequence ID" value="NZ_CAXEXJ010000014.1"/>
</dbReference>
<reference evidence="2 3" key="1">
    <citation type="journal article" date="2018" name="Nat. Biotechnol.">
        <title>A standardized bacterial taxonomy based on genome phylogeny substantially revises the tree of life.</title>
        <authorList>
            <person name="Parks D.H."/>
            <person name="Chuvochina M."/>
            <person name="Waite D.W."/>
            <person name="Rinke C."/>
            <person name="Skarshewski A."/>
            <person name="Chaumeil P.A."/>
            <person name="Hugenholtz P."/>
        </authorList>
    </citation>
    <scope>NUCLEOTIDE SEQUENCE [LARGE SCALE GENOMIC DNA]</scope>
    <source>
        <strain evidence="2">UBA9049</strain>
    </source>
</reference>
<dbReference type="GO" id="GO:0016853">
    <property type="term" value="F:isomerase activity"/>
    <property type="evidence" value="ECO:0007669"/>
    <property type="project" value="UniProtKB-KW"/>
</dbReference>
<keyword evidence="2" id="KW-0413">Isomerase</keyword>
<dbReference type="SUPFAM" id="SSF51658">
    <property type="entry name" value="Xylose isomerase-like"/>
    <property type="match status" value="1"/>
</dbReference>
<protein>
    <submittedName>
        <fullName evidence="2">Sugar phosphate isomerase/epimerase</fullName>
    </submittedName>
</protein>
<comment type="caution">
    <text evidence="2">The sequence shown here is derived from an EMBL/GenBank/DDBJ whole genome shotgun (WGS) entry which is preliminary data.</text>
</comment>
<accession>A0A350RV27</accession>
<dbReference type="Gene3D" id="3.20.20.150">
    <property type="entry name" value="Divalent-metal-dependent TIM barrel enzymes"/>
    <property type="match status" value="1"/>
</dbReference>
<proteinExistence type="predicted"/>
<name>A0A350RV27_MARNT</name>
<feature type="domain" description="Xylose isomerase-like TIM barrel" evidence="1">
    <location>
        <begin position="24"/>
        <end position="239"/>
    </location>
</feature>
<evidence type="ECO:0000259" key="1">
    <source>
        <dbReference type="Pfam" id="PF01261"/>
    </source>
</evidence>
<dbReference type="Proteomes" id="UP000261325">
    <property type="component" value="Unassembled WGS sequence"/>
</dbReference>
<organism evidence="2 3">
    <name type="scientific">Marinobacter nauticus</name>
    <name type="common">Marinobacter hydrocarbonoclasticus</name>
    <name type="synonym">Marinobacter aquaeolei</name>
    <dbReference type="NCBI Taxonomy" id="2743"/>
    <lineage>
        <taxon>Bacteria</taxon>
        <taxon>Pseudomonadati</taxon>
        <taxon>Pseudomonadota</taxon>
        <taxon>Gammaproteobacteria</taxon>
        <taxon>Pseudomonadales</taxon>
        <taxon>Marinobacteraceae</taxon>
        <taxon>Marinobacter</taxon>
    </lineage>
</organism>
<sequence>MIRFHLCTISFRHQLVSLPELATWAGATGFDGIELWGVHARHLSEQPGLDGRWLKSQGLAIPMVSDYLPLESGEQEAIRYTRDLCRLARHWQAPKVRTFAGHQGSAELDRGQRQAQTRRLQTLTRCVADEGLTLVVETHPGTLADTVDSTLTLLTDVDHPALGINFDALHVWEAGADPKLALQQMAPWVRHFHFKNIRHRDQLGVFAPANVYSPAGSRQGMVPVLDGACDYRPLLDTLAGWQQSQTHPAPLDISLEWFGPDSYRVLCSDLHQLRQNVRQNHAQSQALAVCQ</sequence>